<keyword evidence="9 13" id="KW-0333">Golgi apparatus</keyword>
<evidence type="ECO:0000256" key="2">
    <source>
        <dbReference type="ARBA" id="ARBA00004922"/>
    </source>
</evidence>
<name>A0A7N6ADI8_ANATE</name>
<dbReference type="Proteomes" id="UP000265040">
    <property type="component" value="Chromosome 10"/>
</dbReference>
<dbReference type="EC" id="2.4.1.-" evidence="13"/>
<keyword evidence="7 13" id="KW-0735">Signal-anchor</keyword>
<evidence type="ECO:0000256" key="6">
    <source>
        <dbReference type="ARBA" id="ARBA00022692"/>
    </source>
</evidence>
<dbReference type="GeneID" id="113161091"/>
<reference evidence="14" key="2">
    <citation type="submission" date="2025-08" db="UniProtKB">
        <authorList>
            <consortium name="Ensembl"/>
        </authorList>
    </citation>
    <scope>IDENTIFICATION</scope>
</reference>
<comment type="similarity">
    <text evidence="3 13">Belongs to the glycosyltransferase 31 family.</text>
</comment>
<evidence type="ECO:0000256" key="1">
    <source>
        <dbReference type="ARBA" id="ARBA00004323"/>
    </source>
</evidence>
<feature type="transmembrane region" description="Helical" evidence="13">
    <location>
        <begin position="20"/>
        <end position="37"/>
    </location>
</feature>
<evidence type="ECO:0000256" key="3">
    <source>
        <dbReference type="ARBA" id="ARBA00008661"/>
    </source>
</evidence>
<evidence type="ECO:0000313" key="14">
    <source>
        <dbReference type="Ensembl" id="ENSATEP00000046781.1"/>
    </source>
</evidence>
<keyword evidence="11 13" id="KW-0472">Membrane</keyword>
<evidence type="ECO:0000256" key="11">
    <source>
        <dbReference type="ARBA" id="ARBA00023136"/>
    </source>
</evidence>
<dbReference type="AlphaFoldDB" id="A0A7N6ADI8"/>
<dbReference type="FunFam" id="3.90.550.50:FF:000001">
    <property type="entry name" value="Hexosyltransferase"/>
    <property type="match status" value="1"/>
</dbReference>
<evidence type="ECO:0000256" key="12">
    <source>
        <dbReference type="ARBA" id="ARBA00023180"/>
    </source>
</evidence>
<keyword evidence="5" id="KW-0808">Transferase</keyword>
<keyword evidence="8 13" id="KW-1133">Transmembrane helix</keyword>
<keyword evidence="6 13" id="KW-0812">Transmembrane</keyword>
<proteinExistence type="inferred from homology"/>
<comment type="pathway">
    <text evidence="2">Protein modification; protein glycosylation.</text>
</comment>
<dbReference type="PANTHER" id="PTHR11214:SF115">
    <property type="entry name" value="HEXOSYLTRANSFERASE"/>
    <property type="match status" value="1"/>
</dbReference>
<evidence type="ECO:0000313" key="15">
    <source>
        <dbReference type="Proteomes" id="UP000265040"/>
    </source>
</evidence>
<dbReference type="GeneTree" id="ENSGT00940000163421"/>
<evidence type="ECO:0000256" key="4">
    <source>
        <dbReference type="ARBA" id="ARBA00022676"/>
    </source>
</evidence>
<dbReference type="InParanoid" id="A0A7N6ADI8"/>
<protein>
    <recommendedName>
        <fullName evidence="13">Hexosyltransferase</fullName>
        <ecNumber evidence="13">2.4.1.-</ecNumber>
    </recommendedName>
</protein>
<reference evidence="14" key="1">
    <citation type="submission" date="2021-04" db="EMBL/GenBank/DDBJ databases">
        <authorList>
            <consortium name="Wellcome Sanger Institute Data Sharing"/>
        </authorList>
    </citation>
    <scope>NUCLEOTIDE SEQUENCE [LARGE SCALE GENOMIC DNA]</scope>
</reference>
<evidence type="ECO:0000256" key="9">
    <source>
        <dbReference type="ARBA" id="ARBA00023034"/>
    </source>
</evidence>
<reference evidence="14" key="3">
    <citation type="submission" date="2025-09" db="UniProtKB">
        <authorList>
            <consortium name="Ensembl"/>
        </authorList>
    </citation>
    <scope>IDENTIFICATION</scope>
</reference>
<dbReference type="Ensembl" id="ENSATET00000054375.2">
    <property type="protein sequence ID" value="ENSATEP00000046781.1"/>
    <property type="gene ID" value="ENSATEG00000028361.2"/>
</dbReference>
<evidence type="ECO:0000256" key="10">
    <source>
        <dbReference type="ARBA" id="ARBA00023098"/>
    </source>
</evidence>
<evidence type="ECO:0000256" key="5">
    <source>
        <dbReference type="ARBA" id="ARBA00022679"/>
    </source>
</evidence>
<comment type="subcellular location">
    <subcellularLocation>
        <location evidence="1 13">Golgi apparatus membrane</location>
        <topology evidence="1 13">Single-pass type II membrane protein</topology>
    </subcellularLocation>
</comment>
<dbReference type="Gene3D" id="3.90.550.50">
    <property type="match status" value="1"/>
</dbReference>
<keyword evidence="15" id="KW-1185">Reference proteome</keyword>
<evidence type="ECO:0000256" key="7">
    <source>
        <dbReference type="ARBA" id="ARBA00022968"/>
    </source>
</evidence>
<evidence type="ECO:0000256" key="13">
    <source>
        <dbReference type="RuleBase" id="RU363063"/>
    </source>
</evidence>
<dbReference type="Pfam" id="PF01762">
    <property type="entry name" value="Galactosyl_T"/>
    <property type="match status" value="1"/>
</dbReference>
<dbReference type="RefSeq" id="XP_026214396.1">
    <property type="nucleotide sequence ID" value="XM_026358611.1"/>
</dbReference>
<dbReference type="OrthoDB" id="2139606at2759"/>
<dbReference type="GO" id="GO:0006629">
    <property type="term" value="P:lipid metabolic process"/>
    <property type="evidence" value="ECO:0007669"/>
    <property type="project" value="UniProtKB-KW"/>
</dbReference>
<keyword evidence="12" id="KW-0325">Glycoprotein</keyword>
<dbReference type="InterPro" id="IPR002659">
    <property type="entry name" value="Glyco_trans_31"/>
</dbReference>
<sequence>MQNLGSKCEKTPWTASRRWLSLLMLLLTIGTVMFTLYNSSTYLSGNLTLLRTSSWISNLKNNMTTASPSPASVSTGAHSTSEYFVAYPHPYHFVVDEPNRCKQESPFLVLMVPVPPHNREARDVIRSTWGKETTVMSKVVSLYFLLGKPKQGDKTELLDEQVLQESQTHHDILQSNFLDSYNNLTIKTMVMFEWLVSHCPNTTYAMKIDSDIFLNVHNLVNMLLKTPQKLYLTGLVARGAAVLRDHNSKWFMPFSEFPENSYPPYALGLGYVFSMDLPQKILEASSHVKAVYIEDVYVGLCMRYLGIKLTDPPNGGFRAGKPAVTDNCYWTSVITTLLQDSNQLKDMWGMYQSQVQSGC</sequence>
<keyword evidence="4 13" id="KW-0328">Glycosyltransferase</keyword>
<dbReference type="GO" id="GO:0000139">
    <property type="term" value="C:Golgi membrane"/>
    <property type="evidence" value="ECO:0007669"/>
    <property type="project" value="UniProtKB-SubCell"/>
</dbReference>
<dbReference type="PANTHER" id="PTHR11214">
    <property type="entry name" value="BETA-1,3-N-ACETYLGLUCOSAMINYLTRANSFERASE"/>
    <property type="match status" value="1"/>
</dbReference>
<organism evidence="14 15">
    <name type="scientific">Anabas testudineus</name>
    <name type="common">Climbing perch</name>
    <name type="synonym">Anthias testudineus</name>
    <dbReference type="NCBI Taxonomy" id="64144"/>
    <lineage>
        <taxon>Eukaryota</taxon>
        <taxon>Metazoa</taxon>
        <taxon>Chordata</taxon>
        <taxon>Craniata</taxon>
        <taxon>Vertebrata</taxon>
        <taxon>Euteleostomi</taxon>
        <taxon>Actinopterygii</taxon>
        <taxon>Neopterygii</taxon>
        <taxon>Teleostei</taxon>
        <taxon>Neoteleostei</taxon>
        <taxon>Acanthomorphata</taxon>
        <taxon>Anabantaria</taxon>
        <taxon>Anabantiformes</taxon>
        <taxon>Anabantoidei</taxon>
        <taxon>Anabantidae</taxon>
        <taxon>Anabas</taxon>
    </lineage>
</organism>
<keyword evidence="10" id="KW-0443">Lipid metabolism</keyword>
<dbReference type="GO" id="GO:0008499">
    <property type="term" value="F:N-acetyl-beta-D-glucosaminide beta-(1,3)-galactosyltransferase activity"/>
    <property type="evidence" value="ECO:0007669"/>
    <property type="project" value="TreeGrafter"/>
</dbReference>
<accession>A0A7N6ADI8</accession>
<evidence type="ECO:0000256" key="8">
    <source>
        <dbReference type="ARBA" id="ARBA00022989"/>
    </source>
</evidence>
<dbReference type="GO" id="GO:0006493">
    <property type="term" value="P:protein O-linked glycosylation"/>
    <property type="evidence" value="ECO:0007669"/>
    <property type="project" value="TreeGrafter"/>
</dbReference>
<dbReference type="OMA" id="THHDILQ"/>